<dbReference type="AlphaFoldDB" id="A0A9N8H0C0"/>
<dbReference type="EMBL" id="CAICTM010000018">
    <property type="protein sequence ID" value="CAB9497333.1"/>
    <property type="molecule type" value="Genomic_DNA"/>
</dbReference>
<evidence type="ECO:0000256" key="2">
    <source>
        <dbReference type="SAM" id="SignalP"/>
    </source>
</evidence>
<reference evidence="3" key="1">
    <citation type="submission" date="2020-06" db="EMBL/GenBank/DDBJ databases">
        <authorList>
            <consortium name="Plant Systems Biology data submission"/>
        </authorList>
    </citation>
    <scope>NUCLEOTIDE SEQUENCE</scope>
    <source>
        <strain evidence="3">D6</strain>
    </source>
</reference>
<dbReference type="Proteomes" id="UP001153069">
    <property type="component" value="Unassembled WGS sequence"/>
</dbReference>
<feature type="signal peptide" evidence="2">
    <location>
        <begin position="1"/>
        <end position="20"/>
    </location>
</feature>
<protein>
    <submittedName>
        <fullName evidence="3">Uncharacterized protein</fullName>
    </submittedName>
</protein>
<feature type="chain" id="PRO_5040386565" evidence="2">
    <location>
        <begin position="21"/>
        <end position="143"/>
    </location>
</feature>
<comment type="caution">
    <text evidence="3">The sequence shown here is derived from an EMBL/GenBank/DDBJ whole genome shotgun (WGS) entry which is preliminary data.</text>
</comment>
<accession>A0A9N8H0C0</accession>
<evidence type="ECO:0000256" key="1">
    <source>
        <dbReference type="SAM" id="MobiDB-lite"/>
    </source>
</evidence>
<sequence length="143" mass="15881">MMKVLSLFLCAVASLQGASSFVPSSHHVRCLHGGGTVVSELMMSNAASTEEWKARSVNQRSPVPSPVVTPAGGLAVQQKNPQSPKSERTVLGLPADEWWDRPLDRERDPPHPFQEWGQFWKDGTLPKRVRGGSFVYDEYYSDL</sequence>
<evidence type="ECO:0000313" key="3">
    <source>
        <dbReference type="EMBL" id="CAB9497333.1"/>
    </source>
</evidence>
<gene>
    <name evidence="3" type="ORF">SEMRO_18_G012840.1</name>
</gene>
<keyword evidence="2" id="KW-0732">Signal</keyword>
<organism evidence="3 4">
    <name type="scientific">Seminavis robusta</name>
    <dbReference type="NCBI Taxonomy" id="568900"/>
    <lineage>
        <taxon>Eukaryota</taxon>
        <taxon>Sar</taxon>
        <taxon>Stramenopiles</taxon>
        <taxon>Ochrophyta</taxon>
        <taxon>Bacillariophyta</taxon>
        <taxon>Bacillariophyceae</taxon>
        <taxon>Bacillariophycidae</taxon>
        <taxon>Naviculales</taxon>
        <taxon>Naviculaceae</taxon>
        <taxon>Seminavis</taxon>
    </lineage>
</organism>
<proteinExistence type="predicted"/>
<keyword evidence="4" id="KW-1185">Reference proteome</keyword>
<feature type="region of interest" description="Disordered" evidence="1">
    <location>
        <begin position="52"/>
        <end position="91"/>
    </location>
</feature>
<evidence type="ECO:0000313" key="4">
    <source>
        <dbReference type="Proteomes" id="UP001153069"/>
    </source>
</evidence>
<name>A0A9N8H0C0_9STRA</name>